<protein>
    <submittedName>
        <fullName evidence="8">Branched-chain amino acid ABC transporter permease</fullName>
    </submittedName>
</protein>
<organism evidence="8 9">
    <name type="scientific">Ramlibacter lithotrophicus</name>
    <dbReference type="NCBI Taxonomy" id="2606681"/>
    <lineage>
        <taxon>Bacteria</taxon>
        <taxon>Pseudomonadati</taxon>
        <taxon>Pseudomonadota</taxon>
        <taxon>Betaproteobacteria</taxon>
        <taxon>Burkholderiales</taxon>
        <taxon>Comamonadaceae</taxon>
        <taxon>Ramlibacter</taxon>
    </lineage>
</organism>
<keyword evidence="4 6" id="KW-1133">Transmembrane helix</keyword>
<evidence type="ECO:0000256" key="6">
    <source>
        <dbReference type="SAM" id="Phobius"/>
    </source>
</evidence>
<evidence type="ECO:0000256" key="2">
    <source>
        <dbReference type="ARBA" id="ARBA00022475"/>
    </source>
</evidence>
<feature type="transmembrane region" description="Helical" evidence="6">
    <location>
        <begin position="159"/>
        <end position="178"/>
    </location>
</feature>
<dbReference type="CDD" id="cd06581">
    <property type="entry name" value="TM_PBP1_LivM_like"/>
    <property type="match status" value="1"/>
</dbReference>
<feature type="transmembrane region" description="Helical" evidence="6">
    <location>
        <begin position="112"/>
        <end position="132"/>
    </location>
</feature>
<evidence type="ECO:0000256" key="4">
    <source>
        <dbReference type="ARBA" id="ARBA00022989"/>
    </source>
</evidence>
<feature type="transmembrane region" description="Helical" evidence="6">
    <location>
        <begin position="84"/>
        <end position="105"/>
    </location>
</feature>
<accession>A0A7X6I911</accession>
<dbReference type="InterPro" id="IPR001851">
    <property type="entry name" value="ABC_transp_permease"/>
</dbReference>
<dbReference type="RefSeq" id="WP_168110022.1">
    <property type="nucleotide sequence ID" value="NZ_VTOX01000013.1"/>
</dbReference>
<sequence>MNFPVRQLVLVAIVLAAGIASAEVFSGSVIDVLIVALWFAFLCQTWNITGGMAGQFSFAHPVYVACGGYTSTILFLHLQVSPWIGMFAGAVLAMGFAALLCWINFRQQLPMLTYALITLAVTFVTVIALQSFNFLGGHEGLVIPRGNSPATFRFTDKNAYLYIVLVAVCLMLLLSLVLRNSRFGVRLVAIRDNQDAARMLGVDVLKVTMISSTLSAGLGALGGTFYAHYLSVIDPSISQVDLAVQIVLMTAVGGIGTVWGPFLGPLLLVPVERALSREFVQLAGLGNLFYGLVIIVVLLGLRDGLVTWVSKRLRSRRMRRHTLPGQVR</sequence>
<dbReference type="Pfam" id="PF02653">
    <property type="entry name" value="BPD_transp_2"/>
    <property type="match status" value="1"/>
</dbReference>
<feature type="transmembrane region" description="Helical" evidence="6">
    <location>
        <begin position="61"/>
        <end position="78"/>
    </location>
</feature>
<gene>
    <name evidence="8" type="ORF">RAMLITH_24000</name>
</gene>
<dbReference type="PANTHER" id="PTHR30482:SF10">
    <property type="entry name" value="HIGH-AFFINITY BRANCHED-CHAIN AMINO ACID TRANSPORT PROTEIN BRAE"/>
    <property type="match status" value="1"/>
</dbReference>
<keyword evidence="7" id="KW-0732">Signal</keyword>
<comment type="caution">
    <text evidence="8">The sequence shown here is derived from an EMBL/GenBank/DDBJ whole genome shotgun (WGS) entry which is preliminary data.</text>
</comment>
<dbReference type="PANTHER" id="PTHR30482">
    <property type="entry name" value="HIGH-AFFINITY BRANCHED-CHAIN AMINO ACID TRANSPORT SYSTEM PERMEASE"/>
    <property type="match status" value="1"/>
</dbReference>
<name>A0A7X6I911_9BURK</name>
<proteinExistence type="predicted"/>
<feature type="transmembrane region" description="Helical" evidence="6">
    <location>
        <begin position="246"/>
        <end position="268"/>
    </location>
</feature>
<dbReference type="EMBL" id="VTOX01000013">
    <property type="protein sequence ID" value="NKE68886.1"/>
    <property type="molecule type" value="Genomic_DNA"/>
</dbReference>
<dbReference type="AlphaFoldDB" id="A0A7X6I911"/>
<evidence type="ECO:0000256" key="7">
    <source>
        <dbReference type="SAM" id="SignalP"/>
    </source>
</evidence>
<dbReference type="GO" id="GO:0005886">
    <property type="term" value="C:plasma membrane"/>
    <property type="evidence" value="ECO:0007669"/>
    <property type="project" value="UniProtKB-SubCell"/>
</dbReference>
<dbReference type="Proteomes" id="UP000521868">
    <property type="component" value="Unassembled WGS sequence"/>
</dbReference>
<reference evidence="8 9" key="1">
    <citation type="journal article" date="2020" name="Nature">
        <title>Bacterial chemolithoautotrophy via manganese oxidation.</title>
        <authorList>
            <person name="Yu H."/>
            <person name="Leadbetter J.R."/>
        </authorList>
    </citation>
    <scope>NUCLEOTIDE SEQUENCE [LARGE SCALE GENOMIC DNA]</scope>
    <source>
        <strain evidence="8 9">RBP-1</strain>
    </source>
</reference>
<keyword evidence="9" id="KW-1185">Reference proteome</keyword>
<keyword evidence="3 6" id="KW-0812">Transmembrane</keyword>
<keyword evidence="2" id="KW-1003">Cell membrane</keyword>
<feature type="transmembrane region" description="Helical" evidence="6">
    <location>
        <begin position="288"/>
        <end position="310"/>
    </location>
</feature>
<comment type="subcellular location">
    <subcellularLocation>
        <location evidence="1">Cell membrane</location>
        <topology evidence="1">Multi-pass membrane protein</topology>
    </subcellularLocation>
</comment>
<evidence type="ECO:0000313" key="8">
    <source>
        <dbReference type="EMBL" id="NKE68886.1"/>
    </source>
</evidence>
<keyword evidence="5 6" id="KW-0472">Membrane</keyword>
<evidence type="ECO:0000313" key="9">
    <source>
        <dbReference type="Proteomes" id="UP000521868"/>
    </source>
</evidence>
<feature type="signal peptide" evidence="7">
    <location>
        <begin position="1"/>
        <end position="22"/>
    </location>
</feature>
<evidence type="ECO:0000256" key="3">
    <source>
        <dbReference type="ARBA" id="ARBA00022692"/>
    </source>
</evidence>
<feature type="chain" id="PRO_5031352920" evidence="7">
    <location>
        <begin position="23"/>
        <end position="328"/>
    </location>
</feature>
<evidence type="ECO:0000256" key="5">
    <source>
        <dbReference type="ARBA" id="ARBA00023136"/>
    </source>
</evidence>
<dbReference type="GO" id="GO:0015658">
    <property type="term" value="F:branched-chain amino acid transmembrane transporter activity"/>
    <property type="evidence" value="ECO:0007669"/>
    <property type="project" value="InterPro"/>
</dbReference>
<feature type="transmembrane region" description="Helical" evidence="6">
    <location>
        <begin position="32"/>
        <end position="49"/>
    </location>
</feature>
<dbReference type="InterPro" id="IPR043428">
    <property type="entry name" value="LivM-like"/>
</dbReference>
<evidence type="ECO:0000256" key="1">
    <source>
        <dbReference type="ARBA" id="ARBA00004651"/>
    </source>
</evidence>